<keyword evidence="2" id="KW-0472">Membrane</keyword>
<dbReference type="InterPro" id="IPR011009">
    <property type="entry name" value="Kinase-like_dom_sf"/>
</dbReference>
<evidence type="ECO:0000256" key="2">
    <source>
        <dbReference type="SAM" id="Phobius"/>
    </source>
</evidence>
<feature type="domain" description="Protein kinase" evidence="3">
    <location>
        <begin position="29"/>
        <end position="326"/>
    </location>
</feature>
<keyword evidence="4" id="KW-1185">Reference proteome</keyword>
<keyword evidence="2" id="KW-0812">Transmembrane</keyword>
<evidence type="ECO:0000313" key="5">
    <source>
        <dbReference type="RefSeq" id="XP_021556977.1"/>
    </source>
</evidence>
<evidence type="ECO:0000259" key="3">
    <source>
        <dbReference type="PROSITE" id="PS50011"/>
    </source>
</evidence>
<dbReference type="SUPFAM" id="SSF56112">
    <property type="entry name" value="Protein kinase-like (PK-like)"/>
    <property type="match status" value="1"/>
</dbReference>
<dbReference type="GO" id="GO:0004674">
    <property type="term" value="F:protein serine/threonine kinase activity"/>
    <property type="evidence" value="ECO:0007669"/>
    <property type="project" value="UniProtKB-EC"/>
</dbReference>
<accession>A0A2Y9HZ40</accession>
<dbReference type="InterPro" id="IPR050235">
    <property type="entry name" value="CK1_Ser-Thr_kinase"/>
</dbReference>
<dbReference type="Gene3D" id="1.10.510.10">
    <property type="entry name" value="Transferase(Phosphotransferase) domain 1"/>
    <property type="match status" value="1"/>
</dbReference>
<proteinExistence type="predicted"/>
<dbReference type="Pfam" id="PF00069">
    <property type="entry name" value="Pkinase"/>
    <property type="match status" value="1"/>
</dbReference>
<dbReference type="SMART" id="SM00220">
    <property type="entry name" value="S_TKc"/>
    <property type="match status" value="1"/>
</dbReference>
<keyword evidence="2" id="KW-1133">Transmembrane helix</keyword>
<keyword evidence="5" id="KW-0418">Kinase</keyword>
<dbReference type="GeneID" id="110590490"/>
<dbReference type="FunFam" id="1.10.510.10:FF:002687">
    <property type="match status" value="1"/>
</dbReference>
<keyword evidence="5" id="KW-0808">Transferase</keyword>
<reference evidence="5" key="1">
    <citation type="submission" date="2025-08" db="UniProtKB">
        <authorList>
            <consortium name="RefSeq"/>
        </authorList>
    </citation>
    <scope>IDENTIFICATION</scope>
    <source>
        <tissue evidence="5">Blood</tissue>
    </source>
</reference>
<protein>
    <recommendedName>
        <fullName evidence="1">non-specific serine/threonine protein kinase</fullName>
        <ecNumber evidence="1">2.7.11.1</ecNumber>
    </recommendedName>
</protein>
<dbReference type="AlphaFoldDB" id="A0A2Y9HZ40"/>
<dbReference type="RefSeq" id="XP_021556977.1">
    <property type="nucleotide sequence ID" value="XM_021701302.2"/>
</dbReference>
<gene>
    <name evidence="5" type="primary">VRK2</name>
</gene>
<dbReference type="InterPro" id="IPR000719">
    <property type="entry name" value="Prot_kinase_dom"/>
</dbReference>
<dbReference type="GO" id="GO:0005524">
    <property type="term" value="F:ATP binding"/>
    <property type="evidence" value="ECO:0007669"/>
    <property type="project" value="InterPro"/>
</dbReference>
<sequence>MPPRRSEKYKLPVLLPEGKVLDDTEGKQWMLGKMIGSGGFGLIYLAFPANKPGKDARHVVKVEYQENGPLFSELKFYQRAAKKDYIKNWIELKQLDYLGIPLFYGSGITEFKGRSYRFMVMERLGIDLQKISDQNGTFKKSTVLQLGIRVLDVLEYIHENEYVHGDIKAANLLLGYRNPDRVYLADYGLCYRYCPNGNHKQYQENPRKGHNGTIEFTSLDAHKGVGEIAQYLVCAHSLAYDEKPNYQMLKKILNPGEIPLGPLEFSAGGQSVNVRTPDNQNVVSRKAATKQVSQMQNRSIEKNIHSERSAESCLTGRKVQKEEPLTGLLNSETAQESTRRRQKYCESQEILNEIKSSPQQSSCIYFPNSFYEPYQDSTSPDIFNNSRSSSWDTSTSTTGMEVTDFTLSEETKADVYYYGFIILFLLTLVCLALYFL</sequence>
<feature type="transmembrane region" description="Helical" evidence="2">
    <location>
        <begin position="415"/>
        <end position="435"/>
    </location>
</feature>
<evidence type="ECO:0000313" key="4">
    <source>
        <dbReference type="Proteomes" id="UP000248481"/>
    </source>
</evidence>
<dbReference type="PANTHER" id="PTHR11909">
    <property type="entry name" value="CASEIN KINASE-RELATED"/>
    <property type="match status" value="1"/>
</dbReference>
<dbReference type="PROSITE" id="PS50011">
    <property type="entry name" value="PROTEIN_KINASE_DOM"/>
    <property type="match status" value="1"/>
</dbReference>
<dbReference type="PROSITE" id="PS00108">
    <property type="entry name" value="PROTEIN_KINASE_ST"/>
    <property type="match status" value="1"/>
</dbReference>
<name>A0A2Y9HZ40_NEOSC</name>
<organism evidence="4 5">
    <name type="scientific">Neomonachus schauinslandi</name>
    <name type="common">Hawaiian monk seal</name>
    <name type="synonym">Monachus schauinslandi</name>
    <dbReference type="NCBI Taxonomy" id="29088"/>
    <lineage>
        <taxon>Eukaryota</taxon>
        <taxon>Metazoa</taxon>
        <taxon>Chordata</taxon>
        <taxon>Craniata</taxon>
        <taxon>Vertebrata</taxon>
        <taxon>Euteleostomi</taxon>
        <taxon>Mammalia</taxon>
        <taxon>Eutheria</taxon>
        <taxon>Laurasiatheria</taxon>
        <taxon>Carnivora</taxon>
        <taxon>Caniformia</taxon>
        <taxon>Pinnipedia</taxon>
        <taxon>Phocidae</taxon>
        <taxon>Monachinae</taxon>
        <taxon>Monachini</taxon>
        <taxon>Neomonachus</taxon>
    </lineage>
</organism>
<dbReference type="InterPro" id="IPR008271">
    <property type="entry name" value="Ser/Thr_kinase_AS"/>
</dbReference>
<dbReference type="EC" id="2.7.11.1" evidence="1"/>
<dbReference type="Proteomes" id="UP000248481">
    <property type="component" value="Chromosome 10"/>
</dbReference>
<dbReference type="CTD" id="7444"/>
<evidence type="ECO:0000256" key="1">
    <source>
        <dbReference type="ARBA" id="ARBA00012513"/>
    </source>
</evidence>